<feature type="region of interest" description="Disordered" evidence="1">
    <location>
        <begin position="1"/>
        <end position="83"/>
    </location>
</feature>
<dbReference type="Proteomes" id="UP001139311">
    <property type="component" value="Unassembled WGS sequence"/>
</dbReference>
<comment type="caution">
    <text evidence="2">The sequence shown here is derived from an EMBL/GenBank/DDBJ whole genome shotgun (WGS) entry which is preliminary data.</text>
</comment>
<accession>A0A9X1IDC0</accession>
<dbReference type="RefSeq" id="WP_226605028.1">
    <property type="nucleotide sequence ID" value="NZ_JAJAQI010000004.1"/>
</dbReference>
<name>A0A9X1IDC0_9PROT</name>
<protein>
    <submittedName>
        <fullName evidence="2">Uncharacterized protein</fullName>
    </submittedName>
</protein>
<sequence>MGGTRKGGPTQQGPNAAGPGDRHALPPEDAPQPWGTGEKPFHPEGGKPAANPEAEAEKLLARQRTGQAAEGDAGPKAAGKDRA</sequence>
<reference evidence="2" key="1">
    <citation type="submission" date="2021-10" db="EMBL/GenBank/DDBJ databases">
        <title>Roseicella aerolatum sp. nov., isolated from aerosols of e-waste dismantling site.</title>
        <authorList>
            <person name="Qin T."/>
        </authorList>
    </citation>
    <scope>NUCLEOTIDE SEQUENCE</scope>
    <source>
        <strain evidence="2">GB24</strain>
    </source>
</reference>
<organism evidence="2 3">
    <name type="scientific">Roseicella aerolata</name>
    <dbReference type="NCBI Taxonomy" id="2883479"/>
    <lineage>
        <taxon>Bacteria</taxon>
        <taxon>Pseudomonadati</taxon>
        <taxon>Pseudomonadota</taxon>
        <taxon>Alphaproteobacteria</taxon>
        <taxon>Acetobacterales</taxon>
        <taxon>Roseomonadaceae</taxon>
        <taxon>Roseicella</taxon>
    </lineage>
</organism>
<evidence type="ECO:0000313" key="3">
    <source>
        <dbReference type="Proteomes" id="UP001139311"/>
    </source>
</evidence>
<keyword evidence="3" id="KW-1185">Reference proteome</keyword>
<gene>
    <name evidence="2" type="ORF">LHA35_04470</name>
</gene>
<proteinExistence type="predicted"/>
<dbReference type="AlphaFoldDB" id="A0A9X1IDC0"/>
<evidence type="ECO:0000256" key="1">
    <source>
        <dbReference type="SAM" id="MobiDB-lite"/>
    </source>
</evidence>
<evidence type="ECO:0000313" key="2">
    <source>
        <dbReference type="EMBL" id="MCB4820985.1"/>
    </source>
</evidence>
<dbReference type="EMBL" id="JAJAQI010000004">
    <property type="protein sequence ID" value="MCB4820985.1"/>
    <property type="molecule type" value="Genomic_DNA"/>
</dbReference>